<accession>A0A6J8CVX4</accession>
<keyword evidence="17 20" id="KW-0464">Manganese</keyword>
<feature type="signal peptide" evidence="21">
    <location>
        <begin position="1"/>
        <end position="30"/>
    </location>
</feature>
<evidence type="ECO:0000256" key="1">
    <source>
        <dbReference type="ARBA" id="ARBA00001936"/>
    </source>
</evidence>
<evidence type="ECO:0000256" key="21">
    <source>
        <dbReference type="SAM" id="SignalP"/>
    </source>
</evidence>
<dbReference type="GO" id="GO:0046872">
    <property type="term" value="F:metal ion binding"/>
    <property type="evidence" value="ECO:0007669"/>
    <property type="project" value="UniProtKB-KW"/>
</dbReference>
<protein>
    <recommendedName>
        <fullName evidence="5 20">Polypeptide N-acetylgalactosaminyltransferase</fullName>
        <ecNumber evidence="20">2.4.1.-</ecNumber>
    </recommendedName>
    <alternativeName>
        <fullName evidence="20">Protein-UDP acetylgalactosaminyltransferase</fullName>
    </alternativeName>
</protein>
<dbReference type="Gene3D" id="2.80.10.50">
    <property type="match status" value="1"/>
</dbReference>
<evidence type="ECO:0000256" key="20">
    <source>
        <dbReference type="RuleBase" id="RU361242"/>
    </source>
</evidence>
<evidence type="ECO:0000256" key="7">
    <source>
        <dbReference type="ARBA" id="ARBA00022679"/>
    </source>
</evidence>
<evidence type="ECO:0000256" key="16">
    <source>
        <dbReference type="ARBA" id="ARBA00023180"/>
    </source>
</evidence>
<gene>
    <name evidence="23" type="ORF">MCOR_33918</name>
</gene>
<proteinExistence type="inferred from homology"/>
<dbReference type="PROSITE" id="PS50231">
    <property type="entry name" value="RICIN_B_LECTIN"/>
    <property type="match status" value="1"/>
</dbReference>
<comment type="catalytic activity">
    <reaction evidence="18">
        <text>L-threonyl-[protein] + UDP-N-acetyl-alpha-D-galactosamine = a 3-O-[N-acetyl-alpha-D-galactosaminyl]-L-threonyl-[protein] + UDP + H(+)</text>
        <dbReference type="Rhea" id="RHEA:52424"/>
        <dbReference type="Rhea" id="RHEA-COMP:11060"/>
        <dbReference type="Rhea" id="RHEA-COMP:11689"/>
        <dbReference type="ChEBI" id="CHEBI:15378"/>
        <dbReference type="ChEBI" id="CHEBI:30013"/>
        <dbReference type="ChEBI" id="CHEBI:58223"/>
        <dbReference type="ChEBI" id="CHEBI:67138"/>
        <dbReference type="ChEBI" id="CHEBI:87075"/>
        <dbReference type="EC" id="2.4.1.41"/>
    </reaction>
</comment>
<keyword evidence="15 20" id="KW-1015">Disulfide bond</keyword>
<reference evidence="23 24" key="1">
    <citation type="submission" date="2020-06" db="EMBL/GenBank/DDBJ databases">
        <authorList>
            <person name="Li R."/>
            <person name="Bekaert M."/>
        </authorList>
    </citation>
    <scope>NUCLEOTIDE SEQUENCE [LARGE SCALE GENOMIC DNA]</scope>
    <source>
        <strain evidence="24">wild</strain>
    </source>
</reference>
<evidence type="ECO:0000256" key="6">
    <source>
        <dbReference type="ARBA" id="ARBA00022676"/>
    </source>
</evidence>
<comment type="subcellular location">
    <subcellularLocation>
        <location evidence="2 20">Golgi apparatus membrane</location>
        <topology evidence="2 20">Single-pass type II membrane protein</topology>
    </subcellularLocation>
</comment>
<dbReference type="OrthoDB" id="6159198at2759"/>
<dbReference type="AlphaFoldDB" id="A0A6J8CVX4"/>
<dbReference type="SUPFAM" id="SSF50370">
    <property type="entry name" value="Ricin B-like lectins"/>
    <property type="match status" value="1"/>
</dbReference>
<comment type="pathway">
    <text evidence="3 20">Protein modification; protein glycosylation.</text>
</comment>
<comment type="similarity">
    <text evidence="4 20">Belongs to the glycosyltransferase 2 family. GalNAc-T subfamily.</text>
</comment>
<evidence type="ECO:0000256" key="18">
    <source>
        <dbReference type="ARBA" id="ARBA00050905"/>
    </source>
</evidence>
<dbReference type="PANTHER" id="PTHR11675">
    <property type="entry name" value="N-ACETYLGALACTOSAMINYLTRANSFERASE"/>
    <property type="match status" value="1"/>
</dbReference>
<evidence type="ECO:0000256" key="4">
    <source>
        <dbReference type="ARBA" id="ARBA00005680"/>
    </source>
</evidence>
<evidence type="ECO:0000256" key="13">
    <source>
        <dbReference type="ARBA" id="ARBA00023034"/>
    </source>
</evidence>
<evidence type="ECO:0000256" key="15">
    <source>
        <dbReference type="ARBA" id="ARBA00023157"/>
    </source>
</evidence>
<dbReference type="GO" id="GO:0006493">
    <property type="term" value="P:protein O-linked glycosylation"/>
    <property type="evidence" value="ECO:0007669"/>
    <property type="project" value="TreeGrafter"/>
</dbReference>
<dbReference type="GO" id="GO:0000139">
    <property type="term" value="C:Golgi membrane"/>
    <property type="evidence" value="ECO:0007669"/>
    <property type="project" value="UniProtKB-SubCell"/>
</dbReference>
<comment type="cofactor">
    <cofactor evidence="1 20">
        <name>Mn(2+)</name>
        <dbReference type="ChEBI" id="CHEBI:29035"/>
    </cofactor>
</comment>
<dbReference type="CDD" id="cd23439">
    <property type="entry name" value="beta-trefoil_Ricin_GALNT10-like"/>
    <property type="match status" value="1"/>
</dbReference>
<evidence type="ECO:0000256" key="8">
    <source>
        <dbReference type="ARBA" id="ARBA00022692"/>
    </source>
</evidence>
<evidence type="ECO:0000256" key="19">
    <source>
        <dbReference type="ARBA" id="ARBA00052209"/>
    </source>
</evidence>
<comment type="catalytic activity">
    <reaction evidence="19">
        <text>L-seryl-[protein] + UDP-N-acetyl-alpha-D-galactosamine = a 3-O-[N-acetyl-alpha-D-galactosaminyl]-L-seryl-[protein] + UDP + H(+)</text>
        <dbReference type="Rhea" id="RHEA:23956"/>
        <dbReference type="Rhea" id="RHEA-COMP:9863"/>
        <dbReference type="Rhea" id="RHEA-COMP:12788"/>
        <dbReference type="ChEBI" id="CHEBI:15378"/>
        <dbReference type="ChEBI" id="CHEBI:29999"/>
        <dbReference type="ChEBI" id="CHEBI:53604"/>
        <dbReference type="ChEBI" id="CHEBI:58223"/>
        <dbReference type="ChEBI" id="CHEBI:67138"/>
        <dbReference type="EC" id="2.4.1.41"/>
    </reaction>
</comment>
<keyword evidence="14" id="KW-0472">Membrane</keyword>
<evidence type="ECO:0000256" key="3">
    <source>
        <dbReference type="ARBA" id="ARBA00004922"/>
    </source>
</evidence>
<dbReference type="InterPro" id="IPR001173">
    <property type="entry name" value="Glyco_trans_2-like"/>
</dbReference>
<keyword evidence="6 20" id="KW-0328">Glycosyltransferase</keyword>
<name>A0A6J8CVX4_MYTCO</name>
<keyword evidence="9" id="KW-0479">Metal-binding</keyword>
<dbReference type="UniPathway" id="UPA00378"/>
<evidence type="ECO:0000256" key="12">
    <source>
        <dbReference type="ARBA" id="ARBA00022989"/>
    </source>
</evidence>
<keyword evidence="7 20" id="KW-0808">Transferase</keyword>
<keyword evidence="12" id="KW-1133">Transmembrane helix</keyword>
<dbReference type="PANTHER" id="PTHR11675:SF134">
    <property type="entry name" value="N-ACETYLGALACTOSAMINYLTRANSFERASE 4-RELATED"/>
    <property type="match status" value="1"/>
</dbReference>
<dbReference type="GO" id="GO:0004653">
    <property type="term" value="F:polypeptide N-acetylgalactosaminyltransferase activity"/>
    <property type="evidence" value="ECO:0007669"/>
    <property type="project" value="UniProtKB-EC"/>
</dbReference>
<evidence type="ECO:0000256" key="11">
    <source>
        <dbReference type="ARBA" id="ARBA00022968"/>
    </source>
</evidence>
<dbReference type="Proteomes" id="UP000507470">
    <property type="component" value="Unassembled WGS sequence"/>
</dbReference>
<keyword evidence="10 20" id="KW-0430">Lectin</keyword>
<evidence type="ECO:0000313" key="23">
    <source>
        <dbReference type="EMBL" id="CAC5399676.1"/>
    </source>
</evidence>
<evidence type="ECO:0000256" key="9">
    <source>
        <dbReference type="ARBA" id="ARBA00022723"/>
    </source>
</evidence>
<evidence type="ECO:0000256" key="14">
    <source>
        <dbReference type="ARBA" id="ARBA00023136"/>
    </source>
</evidence>
<keyword evidence="13 20" id="KW-0333">Golgi apparatus</keyword>
<dbReference type="FunFam" id="3.90.550.10:FF:000029">
    <property type="entry name" value="Polypeptide N-acetylgalactosaminyltransferase"/>
    <property type="match status" value="1"/>
</dbReference>
<keyword evidence="21" id="KW-0732">Signal</keyword>
<evidence type="ECO:0000256" key="5">
    <source>
        <dbReference type="ARBA" id="ARBA00012644"/>
    </source>
</evidence>
<keyword evidence="11" id="KW-0735">Signal-anchor</keyword>
<evidence type="ECO:0000313" key="24">
    <source>
        <dbReference type="Proteomes" id="UP000507470"/>
    </source>
</evidence>
<feature type="chain" id="PRO_5027090522" description="Polypeptide N-acetylgalactosaminyltransferase" evidence="21">
    <location>
        <begin position="31"/>
        <end position="804"/>
    </location>
</feature>
<dbReference type="InterPro" id="IPR045885">
    <property type="entry name" value="GalNAc-T"/>
</dbReference>
<dbReference type="Gene3D" id="3.90.550.10">
    <property type="entry name" value="Spore Coat Polysaccharide Biosynthesis Protein SpsA, Chain A"/>
    <property type="match status" value="1"/>
</dbReference>
<evidence type="ECO:0000256" key="2">
    <source>
        <dbReference type="ARBA" id="ARBA00004323"/>
    </source>
</evidence>
<dbReference type="SMART" id="SM00458">
    <property type="entry name" value="RICIN"/>
    <property type="match status" value="1"/>
</dbReference>
<dbReference type="EC" id="2.4.1.-" evidence="20"/>
<sequence>MRRNTVTLLKFLVAAVLCIMAIKYFTGGNGGTEEVYVDSKFPHEGGGGGGNKRALVVGDGDMKKIDWHNYKQIAEEKQRTGPGEQGQSVILDAGEEKKKADLYKVNGFNAFASDKISMHRSMKDIRHPDCKNKKYWNKLPTASVIVPFHNEHWSTLLRTAWSAVERSPPGLLKEVILVDDFSSKEFLKKQLDEYVAEQFKDFSTIVKVVRAQKREGLIRTRLLGAKAATGDVLIFLDSHCETNVNWLPPLLDPIQEDYKTVVCPFIDVVDYETFAYRAQDEGARGAFDWEFFYKRLPLRPEDLRQPAEPFNSPVMAGGLFAISAKWFWEMGGYDPGLDIWGGEQYELSFKIWQCGGKMIDAPCSRIGHIYRKFAPFANPGVGDFVGRNYKRVAEVWMDEYASYLYNHRPHYKSIDPGDLTAQKAIRQKLKCKPFKWFMKEVAFDLEDYYPAVEPPPFANGEVCDTDLEDYYPAVEPPPFANGEVCMLKCHRFRGLLPAVKPPLFANGEVSDKDLEDCYPAVEPPPFANGEVSVTDLEDYYPAVAPPPFANGEVSVIDLEDYYPAVEPPPFANGEVSDTDLKDYYPAVEPPPFANGEVCMLKCHRFRGLLPAVKPPLFANGEVSDIDLEDCYPAVEPPPFANGEVSDIDLEDYYPAVEPPPFANGEIRNVAANMCIDTRFKGQNERFSIEPCIKDGGNAGGEQNIEFTWHKDMRPGKRSVCFDVSQSIRKAPVLLYNCHGMKGNQRFKYNIDTKQIFHTISNQCLDCDPNNKEIFMNPCDQSSDTQKWKVEHVEEDKVKHEWGAP</sequence>
<keyword evidence="24" id="KW-1185">Reference proteome</keyword>
<dbReference type="FunFam" id="2.80.10.50:FF:000011">
    <property type="entry name" value="Polypeptide N-acetylgalactosaminyltransferase"/>
    <property type="match status" value="1"/>
</dbReference>
<keyword evidence="16" id="KW-0325">Glycoprotein</keyword>
<evidence type="ECO:0000259" key="22">
    <source>
        <dbReference type="SMART" id="SM00458"/>
    </source>
</evidence>
<evidence type="ECO:0000256" key="17">
    <source>
        <dbReference type="ARBA" id="ARBA00023211"/>
    </source>
</evidence>
<organism evidence="23 24">
    <name type="scientific">Mytilus coruscus</name>
    <name type="common">Sea mussel</name>
    <dbReference type="NCBI Taxonomy" id="42192"/>
    <lineage>
        <taxon>Eukaryota</taxon>
        <taxon>Metazoa</taxon>
        <taxon>Spiralia</taxon>
        <taxon>Lophotrochozoa</taxon>
        <taxon>Mollusca</taxon>
        <taxon>Bivalvia</taxon>
        <taxon>Autobranchia</taxon>
        <taxon>Pteriomorphia</taxon>
        <taxon>Mytilida</taxon>
        <taxon>Mytiloidea</taxon>
        <taxon>Mytilidae</taxon>
        <taxon>Mytilinae</taxon>
        <taxon>Mytilus</taxon>
    </lineage>
</organism>
<evidence type="ECO:0000256" key="10">
    <source>
        <dbReference type="ARBA" id="ARBA00022734"/>
    </source>
</evidence>
<dbReference type="InterPro" id="IPR000772">
    <property type="entry name" value="Ricin_B_lectin"/>
</dbReference>
<dbReference type="EMBL" id="CACVKT020006043">
    <property type="protein sequence ID" value="CAC5399676.1"/>
    <property type="molecule type" value="Genomic_DNA"/>
</dbReference>
<feature type="domain" description="Ricin B lectin" evidence="22">
    <location>
        <begin position="660"/>
        <end position="790"/>
    </location>
</feature>
<dbReference type="InterPro" id="IPR029044">
    <property type="entry name" value="Nucleotide-diphossugar_trans"/>
</dbReference>
<dbReference type="CDD" id="cd02510">
    <property type="entry name" value="pp-GalNAc-T"/>
    <property type="match status" value="1"/>
</dbReference>
<dbReference type="SUPFAM" id="SSF53448">
    <property type="entry name" value="Nucleotide-diphospho-sugar transferases"/>
    <property type="match status" value="1"/>
</dbReference>
<dbReference type="InterPro" id="IPR035992">
    <property type="entry name" value="Ricin_B-like_lectins"/>
</dbReference>
<dbReference type="Pfam" id="PF00652">
    <property type="entry name" value="Ricin_B_lectin"/>
    <property type="match status" value="1"/>
</dbReference>
<keyword evidence="8" id="KW-0812">Transmembrane</keyword>
<dbReference type="Pfam" id="PF00535">
    <property type="entry name" value="Glycos_transf_2"/>
    <property type="match status" value="1"/>
</dbReference>
<dbReference type="GO" id="GO:0030246">
    <property type="term" value="F:carbohydrate binding"/>
    <property type="evidence" value="ECO:0007669"/>
    <property type="project" value="UniProtKB-KW"/>
</dbReference>